<dbReference type="InterPro" id="IPR038765">
    <property type="entry name" value="Papain-like_cys_pep_sf"/>
</dbReference>
<evidence type="ECO:0000256" key="2">
    <source>
        <dbReference type="ARBA" id="ARBA00022539"/>
    </source>
</evidence>
<keyword evidence="4" id="KW-0479">Metal-binding</keyword>
<dbReference type="EMBL" id="JBBJCI010000034">
    <property type="protein sequence ID" value="KAK7253878.1"/>
    <property type="molecule type" value="Genomic_DNA"/>
</dbReference>
<evidence type="ECO:0000256" key="1">
    <source>
        <dbReference type="ARBA" id="ARBA00012468"/>
    </source>
</evidence>
<keyword evidence="5" id="KW-0732">Signal</keyword>
<sequence>MAARILAFTPLFLGRGHALDASPYADYFLPTPTIATPLNTTAGFDILLKPTTLRRSYVALAPHFATQSTQSYCAVASSVMALNALPAVAAPVDGAYAPYAYWTQGVLASTMKAVRDPMYGMSRDQLTAALALVPDLRATNVSATAAWNASADELRRLVKHALADDAASHVLANFYRKDLDEAGGGHWSPLAAYDADGDLALLLDVARYKYPPVWVPLADLAKAMVAGDADNAGGAPRGVLVLEAT</sequence>
<evidence type="ECO:0000313" key="8">
    <source>
        <dbReference type="Proteomes" id="UP001363151"/>
    </source>
</evidence>
<gene>
    <name evidence="7" type="ORF">SO694_00002877</name>
</gene>
<evidence type="ECO:0000256" key="3">
    <source>
        <dbReference type="ARBA" id="ARBA00022679"/>
    </source>
</evidence>
<dbReference type="Proteomes" id="UP001363151">
    <property type="component" value="Unassembled WGS sequence"/>
</dbReference>
<protein>
    <recommendedName>
        <fullName evidence="1">glutathione gamma-glutamylcysteinyltransferase</fullName>
        <ecNumber evidence="1">2.3.2.15</ecNumber>
    </recommendedName>
</protein>
<reference evidence="7 8" key="1">
    <citation type="submission" date="2024-03" db="EMBL/GenBank/DDBJ databases">
        <title>Aureococcus anophagefferens CCMP1851 and Kratosvirus quantuckense: Draft genome of a second virus-susceptible host strain in the model system.</title>
        <authorList>
            <person name="Chase E."/>
            <person name="Truchon A.R."/>
            <person name="Schepens W."/>
            <person name="Wilhelm S.W."/>
        </authorList>
    </citation>
    <scope>NUCLEOTIDE SEQUENCE [LARGE SCALE GENOMIC DNA]</scope>
    <source>
        <strain evidence="7 8">CCMP1851</strain>
    </source>
</reference>
<accession>A0ABR1GDA9</accession>
<keyword evidence="2" id="KW-0104">Cadmium</keyword>
<name>A0ABR1GDA9_AURAN</name>
<evidence type="ECO:0000256" key="4">
    <source>
        <dbReference type="ARBA" id="ARBA00022723"/>
    </source>
</evidence>
<dbReference type="InterPro" id="IPR007719">
    <property type="entry name" value="PCS_N"/>
</dbReference>
<evidence type="ECO:0000313" key="7">
    <source>
        <dbReference type="EMBL" id="KAK7253878.1"/>
    </source>
</evidence>
<dbReference type="Pfam" id="PF05023">
    <property type="entry name" value="Phytochelatin"/>
    <property type="match status" value="1"/>
</dbReference>
<comment type="caution">
    <text evidence="7">The sequence shown here is derived from an EMBL/GenBank/DDBJ whole genome shotgun (WGS) entry which is preliminary data.</text>
</comment>
<organism evidence="7 8">
    <name type="scientific">Aureococcus anophagefferens</name>
    <name type="common">Harmful bloom alga</name>
    <dbReference type="NCBI Taxonomy" id="44056"/>
    <lineage>
        <taxon>Eukaryota</taxon>
        <taxon>Sar</taxon>
        <taxon>Stramenopiles</taxon>
        <taxon>Ochrophyta</taxon>
        <taxon>Pelagophyceae</taxon>
        <taxon>Pelagomonadales</taxon>
        <taxon>Pelagomonadaceae</taxon>
        <taxon>Aureococcus</taxon>
    </lineage>
</organism>
<dbReference type="InterPro" id="IPR040409">
    <property type="entry name" value="PCS-like"/>
</dbReference>
<evidence type="ECO:0000256" key="5">
    <source>
        <dbReference type="SAM" id="SignalP"/>
    </source>
</evidence>
<feature type="domain" description="Peptidase C83" evidence="6">
    <location>
        <begin position="19"/>
        <end position="245"/>
    </location>
</feature>
<feature type="chain" id="PRO_5046026690" description="glutathione gamma-glutamylcysteinyltransferase" evidence="5">
    <location>
        <begin position="19"/>
        <end position="245"/>
    </location>
</feature>
<dbReference type="PANTHER" id="PTHR33447">
    <property type="entry name" value="GLUTATHIONE GAMMA-GLUTAMYLCYSTEINYLTRANSFERASE"/>
    <property type="match status" value="1"/>
</dbReference>
<dbReference type="EC" id="2.3.2.15" evidence="1"/>
<dbReference type="PANTHER" id="PTHR33447:SF20">
    <property type="entry name" value="GLUTATHIONE GAMMA-GLUTAMYLCYSTEINYLTRANSFERASE"/>
    <property type="match status" value="1"/>
</dbReference>
<proteinExistence type="predicted"/>
<dbReference type="PROSITE" id="PS51443">
    <property type="entry name" value="PCS"/>
    <property type="match status" value="1"/>
</dbReference>
<keyword evidence="3" id="KW-0808">Transferase</keyword>
<keyword evidence="8" id="KW-1185">Reference proteome</keyword>
<feature type="signal peptide" evidence="5">
    <location>
        <begin position="1"/>
        <end position="18"/>
    </location>
</feature>
<evidence type="ECO:0000259" key="6">
    <source>
        <dbReference type="PROSITE" id="PS51443"/>
    </source>
</evidence>
<dbReference type="Gene3D" id="3.90.70.30">
    <property type="entry name" value="Phytochelatin synthase, N-terminal domain"/>
    <property type="match status" value="1"/>
</dbReference>
<dbReference type="SUPFAM" id="SSF54001">
    <property type="entry name" value="Cysteine proteinases"/>
    <property type="match status" value="1"/>
</dbReference>
<dbReference type="InterPro" id="IPR038156">
    <property type="entry name" value="PCS_N_sf"/>
</dbReference>